<dbReference type="GO" id="GO:0042773">
    <property type="term" value="P:ATP synthesis coupled electron transport"/>
    <property type="evidence" value="ECO:0007669"/>
    <property type="project" value="InterPro"/>
</dbReference>
<feature type="transmembrane region" description="Helical" evidence="9">
    <location>
        <begin position="157"/>
        <end position="175"/>
    </location>
</feature>
<keyword evidence="3" id="KW-0813">Transport</keyword>
<dbReference type="EC" id="7.1.1.2" evidence="2"/>
<comment type="subcellular location">
    <subcellularLocation>
        <location evidence="1">Membrane</location>
        <topology evidence="1">Multi-pass membrane protein</topology>
    </subcellularLocation>
</comment>
<dbReference type="InterPro" id="IPR003945">
    <property type="entry name" value="NU5C-like"/>
</dbReference>
<organism evidence="11">
    <name type="scientific">Lissoclinum patella</name>
    <dbReference type="NCBI Taxonomy" id="13110"/>
    <lineage>
        <taxon>Eukaryota</taxon>
        <taxon>Metazoa</taxon>
        <taxon>Chordata</taxon>
        <taxon>Tunicata</taxon>
        <taxon>Ascidiacea</taxon>
        <taxon>Aplousobranchia</taxon>
        <taxon>Didemnidae</taxon>
        <taxon>Lissoclinum</taxon>
    </lineage>
</organism>
<evidence type="ECO:0000313" key="11">
    <source>
        <dbReference type="EMBL" id="AHZ94349.1"/>
    </source>
</evidence>
<geneLocation type="mitochondrion" evidence="11"/>
<dbReference type="GO" id="GO:0008137">
    <property type="term" value="F:NADH dehydrogenase (ubiquinone) activity"/>
    <property type="evidence" value="ECO:0007669"/>
    <property type="project" value="UniProtKB-EC"/>
</dbReference>
<comment type="catalytic activity">
    <reaction evidence="8">
        <text>a ubiquinone + NADH + 5 H(+)(in) = a ubiquinol + NAD(+) + 4 H(+)(out)</text>
        <dbReference type="Rhea" id="RHEA:29091"/>
        <dbReference type="Rhea" id="RHEA-COMP:9565"/>
        <dbReference type="Rhea" id="RHEA-COMP:9566"/>
        <dbReference type="ChEBI" id="CHEBI:15378"/>
        <dbReference type="ChEBI" id="CHEBI:16389"/>
        <dbReference type="ChEBI" id="CHEBI:17976"/>
        <dbReference type="ChEBI" id="CHEBI:57540"/>
        <dbReference type="ChEBI" id="CHEBI:57945"/>
        <dbReference type="EC" id="7.1.1.2"/>
    </reaction>
</comment>
<dbReference type="PANTHER" id="PTHR42829:SF2">
    <property type="entry name" value="NADH-UBIQUINONE OXIDOREDUCTASE CHAIN 5"/>
    <property type="match status" value="1"/>
</dbReference>
<proteinExistence type="predicted"/>
<keyword evidence="6 9" id="KW-0472">Membrane</keyword>
<evidence type="ECO:0000256" key="4">
    <source>
        <dbReference type="ARBA" id="ARBA00022692"/>
    </source>
</evidence>
<evidence type="ECO:0000256" key="9">
    <source>
        <dbReference type="SAM" id="Phobius"/>
    </source>
</evidence>
<protein>
    <recommendedName>
        <fullName evidence="2">NADH:ubiquinone reductase (H(+)-translocating)</fullName>
        <ecNumber evidence="2">7.1.1.2</ecNumber>
    </recommendedName>
    <alternativeName>
        <fullName evidence="7">NADH dehydrogenase subunit 5</fullName>
    </alternativeName>
</protein>
<feature type="transmembrane region" description="Helical" evidence="9">
    <location>
        <begin position="101"/>
        <end position="121"/>
    </location>
</feature>
<evidence type="ECO:0000256" key="6">
    <source>
        <dbReference type="ARBA" id="ARBA00023136"/>
    </source>
</evidence>
<evidence type="ECO:0000256" key="2">
    <source>
        <dbReference type="ARBA" id="ARBA00012944"/>
    </source>
</evidence>
<feature type="domain" description="NADH:quinone oxidoreductase/Mrp antiporter transmembrane" evidence="10">
    <location>
        <begin position="98"/>
        <end position="305"/>
    </location>
</feature>
<evidence type="ECO:0000256" key="7">
    <source>
        <dbReference type="ARBA" id="ARBA00031027"/>
    </source>
</evidence>
<dbReference type="GO" id="GO:0015990">
    <property type="term" value="P:electron transport coupled proton transport"/>
    <property type="evidence" value="ECO:0007669"/>
    <property type="project" value="TreeGrafter"/>
</dbReference>
<feature type="transmembrane region" description="Helical" evidence="9">
    <location>
        <begin position="133"/>
        <end position="151"/>
    </location>
</feature>
<dbReference type="GO" id="GO:0016020">
    <property type="term" value="C:membrane"/>
    <property type="evidence" value="ECO:0007669"/>
    <property type="project" value="UniProtKB-SubCell"/>
</dbReference>
<gene>
    <name evidence="11" type="primary">ND5</name>
</gene>
<feature type="transmembrane region" description="Helical" evidence="9">
    <location>
        <begin position="213"/>
        <end position="235"/>
    </location>
</feature>
<feature type="domain" description="NADH:quinone oxidoreductase/Mrp antiporter transmembrane" evidence="10">
    <location>
        <begin position="47"/>
        <end position="95"/>
    </location>
</feature>
<evidence type="ECO:0000256" key="1">
    <source>
        <dbReference type="ARBA" id="ARBA00004141"/>
    </source>
</evidence>
<feature type="transmembrane region" description="Helical" evidence="9">
    <location>
        <begin position="256"/>
        <end position="277"/>
    </location>
</feature>
<dbReference type="PANTHER" id="PTHR42829">
    <property type="entry name" value="NADH-UBIQUINONE OXIDOREDUCTASE CHAIN 5"/>
    <property type="match status" value="1"/>
</dbReference>
<keyword evidence="4 9" id="KW-0812">Transmembrane</keyword>
<evidence type="ECO:0000256" key="3">
    <source>
        <dbReference type="ARBA" id="ARBA00022660"/>
    </source>
</evidence>
<sequence length="430" mass="50836">MLFMLTLIGMVIIKYNKMYFSHEVSKKKFNLLLLAFILVMFMFSISINFIMMYIFWELVGIMSFILINWWNKRKKSLAAAFSTIFFNRCGDFFFFEDSFFFGVLVISVMAKSALFFFHPWLPLAMEGPTPVSSLLHSSTMVVAGVFMYMRLSDMMGFFFNNLIAIISSITFLWGGYSSFNQKDMKKIIAYSTMSQMGFITMTCSMINIKVSFFILVCHGFFKSMLFMCSGVFIHTSMHIQSKMFTPISKMSNPMTYYIYFFSVMSLMGIPFFTGFIYKHIVLDNMLSSVLNSVSLVSFYVGSVFTILYSCSLMDGNFFNSFKNSFIIPTEKMNSFFFYIFFFFFLIFFFGLIFYKMGGKKNMNIGNGGFFFNFFFMNYLMKKSFFYMKYIYFFENFFLEKVFSFFKGYLNYKTFKMSFKMLFFSSVLYFF</sequence>
<reference evidence="11" key="1">
    <citation type="journal article" date="2014" name="PLoS ONE">
        <title>Host Control of Symbiont Natural Product Chemistry in Cryptic Populations of the Tunicate Lissoclinum patella.</title>
        <authorList>
            <person name="Kwan J.C."/>
            <person name="Tianero M.D."/>
            <person name="Donia M.S."/>
            <person name="Wyche T.P."/>
            <person name="Bugni T.S."/>
            <person name="Schmidt E.W."/>
        </authorList>
    </citation>
    <scope>NUCLEOTIDE SEQUENCE</scope>
    <source>
        <strain evidence="11">L2</strain>
    </source>
</reference>
<keyword evidence="3" id="KW-0249">Electron transport</keyword>
<accession>A0A059V9B4</accession>
<feature type="transmembrane region" description="Helical" evidence="9">
    <location>
        <begin position="29"/>
        <end position="47"/>
    </location>
</feature>
<keyword evidence="5 9" id="KW-1133">Transmembrane helix</keyword>
<dbReference type="GO" id="GO:0003954">
    <property type="term" value="F:NADH dehydrogenase activity"/>
    <property type="evidence" value="ECO:0007669"/>
    <property type="project" value="TreeGrafter"/>
</dbReference>
<dbReference type="InterPro" id="IPR001750">
    <property type="entry name" value="ND/Mrp_TM"/>
</dbReference>
<evidence type="ECO:0000256" key="8">
    <source>
        <dbReference type="ARBA" id="ARBA00049551"/>
    </source>
</evidence>
<feature type="transmembrane region" description="Helical" evidence="9">
    <location>
        <begin position="53"/>
        <end position="70"/>
    </location>
</feature>
<feature type="transmembrane region" description="Helical" evidence="9">
    <location>
        <begin position="362"/>
        <end position="380"/>
    </location>
</feature>
<dbReference type="AlphaFoldDB" id="A0A059V9B4"/>
<name>A0A059V9B4_9ASCI</name>
<keyword evidence="11" id="KW-0496">Mitochondrion</keyword>
<feature type="transmembrane region" description="Helical" evidence="9">
    <location>
        <begin position="335"/>
        <end position="356"/>
    </location>
</feature>
<feature type="transmembrane region" description="Helical" evidence="9">
    <location>
        <begin position="289"/>
        <end position="314"/>
    </location>
</feature>
<feature type="transmembrane region" description="Helical" evidence="9">
    <location>
        <begin position="187"/>
        <end position="207"/>
    </location>
</feature>
<keyword evidence="3" id="KW-0679">Respiratory chain</keyword>
<dbReference type="EMBL" id="KJ596321">
    <property type="protein sequence ID" value="AHZ94349.1"/>
    <property type="molecule type" value="Genomic_DNA"/>
</dbReference>
<evidence type="ECO:0000259" key="10">
    <source>
        <dbReference type="Pfam" id="PF00361"/>
    </source>
</evidence>
<dbReference type="Pfam" id="PF00361">
    <property type="entry name" value="Proton_antipo_M"/>
    <property type="match status" value="2"/>
</dbReference>
<evidence type="ECO:0000256" key="5">
    <source>
        <dbReference type="ARBA" id="ARBA00022989"/>
    </source>
</evidence>